<dbReference type="InterPro" id="IPR010280">
    <property type="entry name" value="U5_MeTrfase_fam"/>
</dbReference>
<dbReference type="AlphaFoldDB" id="A0AAW3JT76"/>
<dbReference type="EMBL" id="LLKB01000005">
    <property type="protein sequence ID" value="KQC85610.1"/>
    <property type="molecule type" value="Genomic_DNA"/>
</dbReference>
<evidence type="ECO:0000313" key="7">
    <source>
        <dbReference type="EMBL" id="KQC85610.1"/>
    </source>
</evidence>
<feature type="binding site" evidence="4">
    <location>
        <position position="371"/>
    </location>
    <ligand>
        <name>S-adenosyl-L-methionine</name>
        <dbReference type="ChEBI" id="CHEBI:59789"/>
    </ligand>
</feature>
<feature type="binding site" evidence="4">
    <location>
        <position position="422"/>
    </location>
    <ligand>
        <name>S-adenosyl-L-methionine</name>
        <dbReference type="ChEBI" id="CHEBI:59789"/>
    </ligand>
</feature>
<dbReference type="GO" id="GO:0070041">
    <property type="term" value="F:rRNA (uridine-C5-)-methyltransferase activity"/>
    <property type="evidence" value="ECO:0007669"/>
    <property type="project" value="UniProtKB-ARBA"/>
</dbReference>
<keyword evidence="3 4" id="KW-0949">S-adenosyl-L-methionine</keyword>
<gene>
    <name evidence="7" type="ORF">APZ18_10245</name>
</gene>
<comment type="similarity">
    <text evidence="4">Belongs to the class I-like SAM-binding methyltransferase superfamily. RNA M5U methyltransferase family.</text>
</comment>
<dbReference type="InterPro" id="IPR029063">
    <property type="entry name" value="SAM-dependent_MTases_sf"/>
</dbReference>
<dbReference type="Pfam" id="PF05958">
    <property type="entry name" value="tRNA_U5-meth_tr"/>
    <property type="match status" value="1"/>
</dbReference>
<dbReference type="Proteomes" id="UP000050833">
    <property type="component" value="Unassembled WGS sequence"/>
</dbReference>
<dbReference type="NCBIfam" id="TIGR00479">
    <property type="entry name" value="rumA"/>
    <property type="match status" value="1"/>
</dbReference>
<dbReference type="PROSITE" id="PS51687">
    <property type="entry name" value="SAM_MT_RNA_M5U"/>
    <property type="match status" value="1"/>
</dbReference>
<feature type="active site" description="Nucleophile" evidence="4">
    <location>
        <position position="449"/>
    </location>
</feature>
<evidence type="ECO:0000256" key="2">
    <source>
        <dbReference type="ARBA" id="ARBA00022679"/>
    </source>
</evidence>
<feature type="active site" evidence="5">
    <location>
        <position position="449"/>
    </location>
</feature>
<reference evidence="7 8" key="1">
    <citation type="submission" date="2015-10" db="EMBL/GenBank/DDBJ databases">
        <title>Butyribacter intestini gen. nov., sp. nov., a butyric acid-producing bacterium of the family Lachnospiraceae isolated from the human faeces.</title>
        <authorList>
            <person name="Zou Y."/>
            <person name="Xue W."/>
            <person name="Luo G."/>
            <person name="Lv M."/>
        </authorList>
    </citation>
    <scope>NUCLEOTIDE SEQUENCE [LARGE SCALE GENOMIC DNA]</scope>
    <source>
        <strain evidence="7 8">TF01-11</strain>
    </source>
</reference>
<evidence type="ECO:0000256" key="1">
    <source>
        <dbReference type="ARBA" id="ARBA00022603"/>
    </source>
</evidence>
<keyword evidence="8" id="KW-1185">Reference proteome</keyword>
<dbReference type="GO" id="GO:0070475">
    <property type="term" value="P:rRNA base methylation"/>
    <property type="evidence" value="ECO:0007669"/>
    <property type="project" value="TreeGrafter"/>
</dbReference>
<keyword evidence="2 4" id="KW-0808">Transferase</keyword>
<evidence type="ECO:0000256" key="5">
    <source>
        <dbReference type="PROSITE-ProRule" id="PRU10015"/>
    </source>
</evidence>
<name>A0AAW3JT76_9FIRM</name>
<accession>A0AAW3JT76</accession>
<dbReference type="PROSITE" id="PS01230">
    <property type="entry name" value="TRMA_1"/>
    <property type="match status" value="1"/>
</dbReference>
<evidence type="ECO:0000259" key="6">
    <source>
        <dbReference type="PROSITE" id="PS50926"/>
    </source>
</evidence>
<comment type="caution">
    <text evidence="7">The sequence shown here is derived from an EMBL/GenBank/DDBJ whole genome shotgun (WGS) entry which is preliminary data.</text>
</comment>
<protein>
    <submittedName>
        <fullName evidence="7">RNA methyltransferase</fullName>
    </submittedName>
</protein>
<dbReference type="FunFam" id="2.40.50.1070:FF:000003">
    <property type="entry name" value="23S rRNA (Uracil-5-)-methyltransferase RumA"/>
    <property type="match status" value="1"/>
</dbReference>
<evidence type="ECO:0000313" key="8">
    <source>
        <dbReference type="Proteomes" id="UP000050833"/>
    </source>
</evidence>
<dbReference type="CDD" id="cd02440">
    <property type="entry name" value="AdoMet_MTases"/>
    <property type="match status" value="1"/>
</dbReference>
<dbReference type="Pfam" id="PF01938">
    <property type="entry name" value="TRAM"/>
    <property type="match status" value="1"/>
</dbReference>
<dbReference type="SUPFAM" id="SSF53335">
    <property type="entry name" value="S-adenosyl-L-methionine-dependent methyltransferases"/>
    <property type="match status" value="1"/>
</dbReference>
<dbReference type="InterPro" id="IPR002792">
    <property type="entry name" value="TRAM_dom"/>
</dbReference>
<organism evidence="7 8">
    <name type="scientific">Butyribacter intestini</name>
    <dbReference type="NCBI Taxonomy" id="1703332"/>
    <lineage>
        <taxon>Bacteria</taxon>
        <taxon>Bacillati</taxon>
        <taxon>Bacillota</taxon>
        <taxon>Clostridia</taxon>
        <taxon>Lachnospirales</taxon>
        <taxon>Lachnospiraceae</taxon>
        <taxon>Butyribacter</taxon>
    </lineage>
</organism>
<evidence type="ECO:0000256" key="3">
    <source>
        <dbReference type="ARBA" id="ARBA00022691"/>
    </source>
</evidence>
<dbReference type="FunFam" id="3.40.50.150:FF:000009">
    <property type="entry name" value="23S rRNA (Uracil(1939)-C(5))-methyltransferase RlmD"/>
    <property type="match status" value="1"/>
</dbReference>
<dbReference type="PANTHER" id="PTHR11061">
    <property type="entry name" value="RNA M5U METHYLTRANSFERASE"/>
    <property type="match status" value="1"/>
</dbReference>
<feature type="binding site" evidence="4">
    <location>
        <position position="321"/>
    </location>
    <ligand>
        <name>S-adenosyl-L-methionine</name>
        <dbReference type="ChEBI" id="CHEBI:59789"/>
    </ligand>
</feature>
<dbReference type="Gene3D" id="3.40.50.150">
    <property type="entry name" value="Vaccinia Virus protein VP39"/>
    <property type="match status" value="1"/>
</dbReference>
<dbReference type="Gene3D" id="2.40.50.1070">
    <property type="match status" value="1"/>
</dbReference>
<feature type="binding site" evidence="4">
    <location>
        <position position="350"/>
    </location>
    <ligand>
        <name>S-adenosyl-L-methionine</name>
        <dbReference type="ChEBI" id="CHEBI:59789"/>
    </ligand>
</feature>
<dbReference type="PANTHER" id="PTHR11061:SF30">
    <property type="entry name" value="TRNA (URACIL(54)-C(5))-METHYLTRANSFERASE"/>
    <property type="match status" value="1"/>
</dbReference>
<sequence length="494" mass="55704">MSKEKKFVCEKNEELELDITDLGSTGEGIGKIDGYTLFVKDALIGDKVRVKVIKTKKNYGYARLLEIIKPSEFRVEPECPVARQCGGCQLQHCSYEKQLSWKEEKVANCLRRIGGVPVYTEEEYKKIVAGKSDGSKSVENTLNGTPIIMEPILRMDRPVHYRNKAQFPVGYDKDGNLVAGFYAGRTHSIIPQTDCLIQHECNKQIVETVLEFMKKYKVTAYDEKKNKGIVRHILTRVGKTTGEVMVCLIINAKKLPYPEEFVEMIRNCGINLEIKSITVNINREKTNVILGEKIETLYGHSYIEDYIGDIKYRISPLSFYQVNPEQTKKLYQTALEFADIKESEVVWDLYCGIGTISLFMAQTAAKVCGVEIVPQAIEDAKQNAELNHMTNTEFFVGAAEDVVPTQYEKSGGKLRADVVTIDPPRKGCDEKLLETVVKMAPSRIVYVSCDPGTLARDVKVLVERGYEVKRVRACDMFGGSFHVETVVGLQRKSM</sequence>
<dbReference type="SUPFAM" id="SSF50249">
    <property type="entry name" value="Nucleic acid-binding proteins"/>
    <property type="match status" value="1"/>
</dbReference>
<evidence type="ECO:0000256" key="4">
    <source>
        <dbReference type="PROSITE-ProRule" id="PRU01024"/>
    </source>
</evidence>
<dbReference type="RefSeq" id="WP_055945621.1">
    <property type="nucleotide sequence ID" value="NZ_JAQDCV010000005.1"/>
</dbReference>
<dbReference type="FunFam" id="2.40.50.140:FF:000097">
    <property type="entry name" value="23S rRNA (uracil(1939)-C(5))-methyltransferase RlmD"/>
    <property type="match status" value="1"/>
</dbReference>
<keyword evidence="1 4" id="KW-0489">Methyltransferase</keyword>
<feature type="domain" description="TRAM" evidence="6">
    <location>
        <begin position="5"/>
        <end position="66"/>
    </location>
</feature>
<dbReference type="PROSITE" id="PS50926">
    <property type="entry name" value="TRAM"/>
    <property type="match status" value="1"/>
</dbReference>
<proteinExistence type="inferred from homology"/>
<dbReference type="InterPro" id="IPR030390">
    <property type="entry name" value="MeTrfase_TrmA_AS"/>
</dbReference>
<dbReference type="Gene3D" id="2.40.50.140">
    <property type="entry name" value="Nucleic acid-binding proteins"/>
    <property type="match status" value="1"/>
</dbReference>
<dbReference type="InterPro" id="IPR012340">
    <property type="entry name" value="NA-bd_OB-fold"/>
</dbReference>